<keyword evidence="1" id="KW-0812">Transmembrane</keyword>
<feature type="transmembrane region" description="Helical" evidence="1">
    <location>
        <begin position="190"/>
        <end position="210"/>
    </location>
</feature>
<feature type="transmembrane region" description="Helical" evidence="1">
    <location>
        <begin position="116"/>
        <end position="136"/>
    </location>
</feature>
<feature type="transmembrane region" description="Helical" evidence="1">
    <location>
        <begin position="82"/>
        <end position="104"/>
    </location>
</feature>
<sequence length="265" mass="27974">MDGMHSACRATDTVAATSWGLRLRCGAVAGAAGGLASVVVLWLMVEPVIGRAILLEEEMHGRHEAGGAHEHGATVTRLQQQIGGTITVLVVGVLLGLAFAVIYARVQHRFSEETDLGRALSLAALAFTVVAAVPSVMVPANPPGIGSSDTVGRRTLIYLLIILVGVLFVGVVFALHRAAVDRGIAPEGRWLLTAAAVAIGALVVFSVPHVEERVPSVIPADLVWDFRVGSLVQTAALWTTMGIVHGVLLHRERERESVSLMARGR</sequence>
<comment type="caution">
    <text evidence="2">The sequence shown here is derived from an EMBL/GenBank/DDBJ whole genome shotgun (WGS) entry which is preliminary data.</text>
</comment>
<evidence type="ECO:0000256" key="1">
    <source>
        <dbReference type="SAM" id="Phobius"/>
    </source>
</evidence>
<evidence type="ECO:0000313" key="2">
    <source>
        <dbReference type="EMBL" id="TNM41905.1"/>
    </source>
</evidence>
<feature type="transmembrane region" description="Helical" evidence="1">
    <location>
        <begin position="230"/>
        <end position="249"/>
    </location>
</feature>
<keyword evidence="3" id="KW-1185">Reference proteome</keyword>
<proteinExistence type="predicted"/>
<evidence type="ECO:0000313" key="3">
    <source>
        <dbReference type="Proteomes" id="UP000313231"/>
    </source>
</evidence>
<dbReference type="InterPro" id="IPR036259">
    <property type="entry name" value="MFS_trans_sf"/>
</dbReference>
<dbReference type="AlphaFoldDB" id="A0A5C4W388"/>
<name>A0A5C4W388_9ACTN</name>
<dbReference type="Proteomes" id="UP000313231">
    <property type="component" value="Unassembled WGS sequence"/>
</dbReference>
<gene>
    <name evidence="2" type="ORF">FHP29_07990</name>
</gene>
<keyword evidence="1" id="KW-1133">Transmembrane helix</keyword>
<protein>
    <submittedName>
        <fullName evidence="2">CbtA family protein</fullName>
    </submittedName>
</protein>
<accession>A0A5C4W388</accession>
<dbReference type="EMBL" id="VDMP01000021">
    <property type="protein sequence ID" value="TNM41905.1"/>
    <property type="molecule type" value="Genomic_DNA"/>
</dbReference>
<feature type="transmembrane region" description="Helical" evidence="1">
    <location>
        <begin position="21"/>
        <end position="45"/>
    </location>
</feature>
<dbReference type="SUPFAM" id="SSF103473">
    <property type="entry name" value="MFS general substrate transporter"/>
    <property type="match status" value="1"/>
</dbReference>
<reference evidence="2 3" key="1">
    <citation type="journal article" date="2016" name="Int. J. Syst. Evol. Microbiol.">
        <title>Nocardioides albidus sp. nov., an actinobacterium isolated from garden soil.</title>
        <authorList>
            <person name="Singh H."/>
            <person name="Du J."/>
            <person name="Trinh H."/>
            <person name="Won K."/>
            <person name="Yang J.E."/>
            <person name="Yin C."/>
            <person name="Kook M."/>
            <person name="Yi T.H."/>
        </authorList>
    </citation>
    <scope>NUCLEOTIDE SEQUENCE [LARGE SCALE GENOMIC DNA]</scope>
    <source>
        <strain evidence="2 3">CCTCC AB 2015297</strain>
    </source>
</reference>
<feature type="transmembrane region" description="Helical" evidence="1">
    <location>
        <begin position="156"/>
        <end position="178"/>
    </location>
</feature>
<dbReference type="Pfam" id="PF09490">
    <property type="entry name" value="CbtA"/>
    <property type="match status" value="1"/>
</dbReference>
<dbReference type="RefSeq" id="WP_139622345.1">
    <property type="nucleotide sequence ID" value="NZ_VDMP01000021.1"/>
</dbReference>
<dbReference type="InterPro" id="IPR012666">
    <property type="entry name" value="CbtA_put"/>
</dbReference>
<keyword evidence="1" id="KW-0472">Membrane</keyword>
<organism evidence="2 3">
    <name type="scientific">Nocardioides albidus</name>
    <dbReference type="NCBI Taxonomy" id="1517589"/>
    <lineage>
        <taxon>Bacteria</taxon>
        <taxon>Bacillati</taxon>
        <taxon>Actinomycetota</taxon>
        <taxon>Actinomycetes</taxon>
        <taxon>Propionibacteriales</taxon>
        <taxon>Nocardioidaceae</taxon>
        <taxon>Nocardioides</taxon>
    </lineage>
</organism>